<keyword evidence="3" id="KW-1185">Reference proteome</keyword>
<organism evidence="2 3">
    <name type="scientific">Corynebacterium uterequi</name>
    <dbReference type="NCBI Taxonomy" id="1072256"/>
    <lineage>
        <taxon>Bacteria</taxon>
        <taxon>Bacillati</taxon>
        <taxon>Actinomycetota</taxon>
        <taxon>Actinomycetes</taxon>
        <taxon>Mycobacteriales</taxon>
        <taxon>Corynebacteriaceae</taxon>
        <taxon>Corynebacterium</taxon>
    </lineage>
</organism>
<evidence type="ECO:0000313" key="3">
    <source>
        <dbReference type="Proteomes" id="UP000035548"/>
    </source>
</evidence>
<dbReference type="STRING" id="1072256.CUTER_01125"/>
<feature type="transmembrane region" description="Helical" evidence="1">
    <location>
        <begin position="85"/>
        <end position="107"/>
    </location>
</feature>
<sequence length="122" mass="13106">MGSQTSTPAAEASYPTYSRGHAEEAYIQGYEPVSLLASHSSLNTTSLWLGFGLILASMAGFYMLITGLSANLLVERSTAYNPDVLTVAGGLLALACLVGGFGLVYFARRNYRAYVKRTGRRN</sequence>
<gene>
    <name evidence="2" type="ORF">CUTER_01125</name>
</gene>
<reference evidence="3" key="2">
    <citation type="submission" date="2015-05" db="EMBL/GenBank/DDBJ databases">
        <title>Complete genome sequence of Corynebacterium uterequi DSM 45634, isolated from the uterus of a maiden mare.</title>
        <authorList>
            <person name="Ruckert C."/>
            <person name="Albersmeier A."/>
            <person name="Winkler A."/>
            <person name="Tauch A."/>
        </authorList>
    </citation>
    <scope>NUCLEOTIDE SEQUENCE [LARGE SCALE GENOMIC DNA]</scope>
    <source>
        <strain evidence="3">DSM 45634</strain>
    </source>
</reference>
<dbReference type="KEGG" id="cut:CUTER_01125"/>
<protein>
    <submittedName>
        <fullName evidence="2">Uncharacterized protein</fullName>
    </submittedName>
</protein>
<evidence type="ECO:0000313" key="2">
    <source>
        <dbReference type="EMBL" id="AKK10245.1"/>
    </source>
</evidence>
<accession>A0A0G3HC31</accession>
<evidence type="ECO:0000256" key="1">
    <source>
        <dbReference type="SAM" id="Phobius"/>
    </source>
</evidence>
<keyword evidence="1" id="KW-0472">Membrane</keyword>
<feature type="transmembrane region" description="Helical" evidence="1">
    <location>
        <begin position="47"/>
        <end position="65"/>
    </location>
</feature>
<reference evidence="2 3" key="1">
    <citation type="journal article" date="2015" name="Genome Announc.">
        <title>Virulence Factor Genes Detected in the Complete Genome Sequence of Corynebacterium uterequi DSM 45634, Isolated from the Uterus of a Maiden Mare.</title>
        <authorList>
            <person name="Ruckert C."/>
            <person name="Kriete M."/>
            <person name="Jaenicke S."/>
            <person name="Winkler A."/>
            <person name="Tauch A."/>
        </authorList>
    </citation>
    <scope>NUCLEOTIDE SEQUENCE [LARGE SCALE GENOMIC DNA]</scope>
    <source>
        <strain evidence="2 3">DSM 45634</strain>
    </source>
</reference>
<dbReference type="Proteomes" id="UP000035548">
    <property type="component" value="Chromosome"/>
</dbReference>
<proteinExistence type="predicted"/>
<name>A0A0G3HC31_9CORY</name>
<keyword evidence="1" id="KW-0812">Transmembrane</keyword>
<dbReference type="RefSeq" id="WP_047258873.1">
    <property type="nucleotide sequence ID" value="NZ_CP011546.1"/>
</dbReference>
<dbReference type="PATRIC" id="fig|1072256.5.peg.214"/>
<dbReference type="OrthoDB" id="4422894at2"/>
<dbReference type="AlphaFoldDB" id="A0A0G3HC31"/>
<keyword evidence="1" id="KW-1133">Transmembrane helix</keyword>
<dbReference type="EMBL" id="CP011546">
    <property type="protein sequence ID" value="AKK10245.1"/>
    <property type="molecule type" value="Genomic_DNA"/>
</dbReference>